<dbReference type="HOGENOM" id="CLU_094127_2_1_6"/>
<dbReference type="PANTHER" id="PTHR38099">
    <property type="entry name" value="LARGE RIBOSOMAL RNA SUBUNIT ACCUMULATION PROTEIN YCED"/>
    <property type="match status" value="1"/>
</dbReference>
<dbReference type="InterPro" id="IPR003772">
    <property type="entry name" value="YceD"/>
</dbReference>
<evidence type="ECO:0000256" key="5">
    <source>
        <dbReference type="ARBA" id="ARBA00031841"/>
    </source>
</evidence>
<dbReference type="RefSeq" id="WP_038643311.1">
    <property type="nucleotide sequence ID" value="NZ_CP009888.1"/>
</dbReference>
<dbReference type="KEGG" id="pseo:OM33_11410"/>
<dbReference type="GO" id="GO:0005829">
    <property type="term" value="C:cytosol"/>
    <property type="evidence" value="ECO:0007669"/>
    <property type="project" value="TreeGrafter"/>
</dbReference>
<organism evidence="6 7">
    <name type="scientific">Pseudoalteromonas piratica</name>
    <dbReference type="NCBI Taxonomy" id="1348114"/>
    <lineage>
        <taxon>Bacteria</taxon>
        <taxon>Pseudomonadati</taxon>
        <taxon>Pseudomonadota</taxon>
        <taxon>Gammaproteobacteria</taxon>
        <taxon>Alteromonadales</taxon>
        <taxon>Pseudoalteromonadaceae</taxon>
        <taxon>Pseudoalteromonas</taxon>
    </lineage>
</organism>
<reference evidence="6 7" key="1">
    <citation type="submission" date="2014-11" db="EMBL/GenBank/DDBJ databases">
        <title>Complete Genome Sequence of Pseudoalteromonas sp. Strain OCN003 Isolated from Kaneohe Bay, Oahu, Hawaii.</title>
        <authorList>
            <person name="Beurmann S."/>
            <person name="Videau P."/>
            <person name="Ushijima B."/>
            <person name="Smith A.M."/>
            <person name="Aeby G.S."/>
            <person name="Callahan S.M."/>
            <person name="Belcaid M."/>
        </authorList>
    </citation>
    <scope>NUCLEOTIDE SEQUENCE [LARGE SCALE GENOMIC DNA]</scope>
    <source>
        <strain evidence="6 7">OCN003</strain>
    </source>
</reference>
<evidence type="ECO:0000256" key="1">
    <source>
        <dbReference type="ARBA" id="ARBA00002868"/>
    </source>
</evidence>
<comment type="function">
    <text evidence="1">Plays a role in synthesis, processing and/or stability of 23S rRNA.</text>
</comment>
<evidence type="ECO:0000313" key="7">
    <source>
        <dbReference type="Proteomes" id="UP000030341"/>
    </source>
</evidence>
<comment type="similarity">
    <text evidence="2">Belongs to the DUF177 domain family.</text>
</comment>
<dbReference type="NCBIfam" id="NF008395">
    <property type="entry name" value="PRK11193.1"/>
    <property type="match status" value="1"/>
</dbReference>
<dbReference type="InterPro" id="IPR039255">
    <property type="entry name" value="YceD_bac"/>
</dbReference>
<dbReference type="OrthoDB" id="9786771at2"/>
<dbReference type="PANTHER" id="PTHR38099:SF1">
    <property type="entry name" value="LARGE RIBOSOMAL RNA SUBUNIT ACCUMULATION PROTEIN YCED"/>
    <property type="match status" value="1"/>
</dbReference>
<dbReference type="AlphaFoldDB" id="A0A0A7EIJ5"/>
<keyword evidence="4" id="KW-0690">Ribosome biogenesis</keyword>
<name>A0A0A7EIJ5_9GAMM</name>
<evidence type="ECO:0000256" key="2">
    <source>
        <dbReference type="ARBA" id="ARBA00010740"/>
    </source>
</evidence>
<dbReference type="Pfam" id="PF02620">
    <property type="entry name" value="YceD"/>
    <property type="match status" value="1"/>
</dbReference>
<evidence type="ECO:0000256" key="4">
    <source>
        <dbReference type="ARBA" id="ARBA00022517"/>
    </source>
</evidence>
<keyword evidence="7" id="KW-1185">Reference proteome</keyword>
<accession>A0A0A7EIJ5</accession>
<evidence type="ECO:0000256" key="3">
    <source>
        <dbReference type="ARBA" id="ARBA00015716"/>
    </source>
</evidence>
<dbReference type="STRING" id="1348114.OM33_11410"/>
<protein>
    <recommendedName>
        <fullName evidence="3">Large ribosomal RNA subunit accumulation protein YceD</fullName>
    </recommendedName>
    <alternativeName>
        <fullName evidence="5">23S rRNA accumulation protein YceD</fullName>
    </alternativeName>
</protein>
<dbReference type="eggNOG" id="COG1399">
    <property type="taxonomic scope" value="Bacteria"/>
</dbReference>
<dbReference type="EMBL" id="CP009888">
    <property type="protein sequence ID" value="AIY66368.1"/>
    <property type="molecule type" value="Genomic_DNA"/>
</dbReference>
<gene>
    <name evidence="6" type="ORF">OM33_11410</name>
</gene>
<sequence>MQKVKIPITLDPVRSAQKQVTYDGVVLFEQLPRLLEVVVRSEGEVEVKIHFRKDEQGISVVEGHARANITTVCQRCNEELGLDLELDFAYSPIGIGKSSEHLPSCYDVVEMDEEGEINLHQLVEDELMLAIPIVPMHEESHCRFSEKPLSFGEIKAEDDKPNPFEILKQLKKDS</sequence>
<dbReference type="GO" id="GO:0042254">
    <property type="term" value="P:ribosome biogenesis"/>
    <property type="evidence" value="ECO:0007669"/>
    <property type="project" value="UniProtKB-KW"/>
</dbReference>
<dbReference type="Proteomes" id="UP000030341">
    <property type="component" value="Chromosome 1"/>
</dbReference>
<proteinExistence type="inferred from homology"/>
<evidence type="ECO:0000313" key="6">
    <source>
        <dbReference type="EMBL" id="AIY66368.1"/>
    </source>
</evidence>